<comment type="similarity">
    <text evidence="1">Belongs to the mimivirus BTB/WD family.</text>
</comment>
<dbReference type="EMBL" id="LT906555">
    <property type="protein sequence ID" value="SNW62279.1"/>
    <property type="molecule type" value="Genomic_DNA"/>
</dbReference>
<evidence type="ECO:0000313" key="3">
    <source>
        <dbReference type="EMBL" id="SNW62279.1"/>
    </source>
</evidence>
<evidence type="ECO:0000256" key="1">
    <source>
        <dbReference type="ARBA" id="ARBA00006497"/>
    </source>
</evidence>
<reference evidence="3" key="1">
    <citation type="submission" date="2017-08" db="EMBL/GenBank/DDBJ databases">
        <authorList>
            <consortium name="Urmite Genomes"/>
        </authorList>
    </citation>
    <scope>NUCLEOTIDE SEQUENCE [LARGE SCALE GENOMIC DNA]</scope>
    <source>
        <strain evidence="3">IHUMI-LCC2</strain>
    </source>
</reference>
<name>A0A2I2L487_9VIRU</name>
<dbReference type="InterPro" id="IPR000210">
    <property type="entry name" value="BTB/POZ_dom"/>
</dbReference>
<dbReference type="GeneID" id="35382156"/>
<feature type="domain" description="BTB" evidence="2">
    <location>
        <begin position="12"/>
        <end position="79"/>
    </location>
</feature>
<dbReference type="PROSITE" id="PS50097">
    <property type="entry name" value="BTB"/>
    <property type="match status" value="1"/>
</dbReference>
<evidence type="ECO:0000313" key="4">
    <source>
        <dbReference type="Proteomes" id="UP000236316"/>
    </source>
</evidence>
<dbReference type="Gene3D" id="3.30.710.10">
    <property type="entry name" value="Potassium Channel Kv1.1, Chain A"/>
    <property type="match status" value="1"/>
</dbReference>
<dbReference type="SMART" id="SM00225">
    <property type="entry name" value="BTB"/>
    <property type="match status" value="1"/>
</dbReference>
<dbReference type="CDD" id="cd18186">
    <property type="entry name" value="BTB_POZ_ZBTB_KLHL-like"/>
    <property type="match status" value="1"/>
</dbReference>
<organism evidence="3">
    <name type="scientific">Orpheovirus IHUMI-LCC2</name>
    <dbReference type="NCBI Taxonomy" id="2023057"/>
    <lineage>
        <taxon>Viruses</taxon>
        <taxon>Varidnaviria</taxon>
        <taxon>Bamfordvirae</taxon>
        <taxon>Nucleocytoviricota</taxon>
        <taxon>Megaviricetes</taxon>
        <taxon>Pimascovirales</taxon>
        <taxon>Ocovirineae</taxon>
        <taxon>Orpheoviridae</taxon>
        <taxon>Alphaorpheovirus</taxon>
        <taxon>Alphaorpheovirus massiliense</taxon>
    </lineage>
</organism>
<dbReference type="InterPro" id="IPR011333">
    <property type="entry name" value="SKP1/BTB/POZ_sf"/>
</dbReference>
<dbReference type="Proteomes" id="UP000236316">
    <property type="component" value="Segment"/>
</dbReference>
<sequence length="386" mass="46461">MTTKAFNNPLYSDIILECIDGRQIYCHKVILFCKSEYFDIMFRINMKESMEKKIKLDISYGSLEIIIKYIYGYTYLYDDVYIPNKDDMVDNIEELLYYINMYNIEQLKLEYINYILANTKFLERHNLYIIFNNYNLIEYIKDKNIYKNKHHILKNLKYDINTKDVLSFIFKYETNETTTKILQFLYINKYDIDFDIIPYLYMDIVETMLENKIYPNICKKYLEQYGFKGKSAALDQCCIKINNIIGGNDCNITTEDFYFQEYYSDNISFSLYNSNILYMKLYGNISDISYDTVKESGTLTIRCLMNNSFQAEIGDYLFVYTYNFYILLRIDSYKYPYCHYLEIPLEKNIIKMELPPIGSYGYNYRNVYVPYVSNDTPCYIIKNNYE</sequence>
<dbReference type="RefSeq" id="YP_009448581.1">
    <property type="nucleotide sequence ID" value="NC_036594.1"/>
</dbReference>
<dbReference type="KEGG" id="vg:35382156"/>
<accession>A0A2I2L487</accession>
<dbReference type="Pfam" id="PF00651">
    <property type="entry name" value="BTB"/>
    <property type="match status" value="1"/>
</dbReference>
<dbReference type="SUPFAM" id="SSF54695">
    <property type="entry name" value="POZ domain"/>
    <property type="match status" value="1"/>
</dbReference>
<dbReference type="PANTHER" id="PTHR24413">
    <property type="entry name" value="SPECKLE-TYPE POZ PROTEIN"/>
    <property type="match status" value="1"/>
</dbReference>
<keyword evidence="4" id="KW-1185">Reference proteome</keyword>
<gene>
    <name evidence="3" type="ORF">ORPV_375</name>
</gene>
<evidence type="ECO:0000259" key="2">
    <source>
        <dbReference type="PROSITE" id="PS50097"/>
    </source>
</evidence>
<protein>
    <submittedName>
        <fullName evidence="3">SKP1/BTB/POZ domain-containing protein</fullName>
    </submittedName>
</protein>
<proteinExistence type="inferred from homology"/>